<name>A0A2P5XCX9_GOSBA</name>
<feature type="domain" description="RNase H type-1" evidence="2">
    <location>
        <begin position="330"/>
        <end position="422"/>
    </location>
</feature>
<dbReference type="AlphaFoldDB" id="A0A2P5XCX9"/>
<gene>
    <name evidence="3" type="ORF">GOBAR_AA19463</name>
</gene>
<dbReference type="PANTHER" id="PTHR47074">
    <property type="entry name" value="BNAC02G40300D PROTEIN"/>
    <property type="match status" value="1"/>
</dbReference>
<organism evidence="3 4">
    <name type="scientific">Gossypium barbadense</name>
    <name type="common">Sea Island cotton</name>
    <name type="synonym">Hibiscus barbadensis</name>
    <dbReference type="NCBI Taxonomy" id="3634"/>
    <lineage>
        <taxon>Eukaryota</taxon>
        <taxon>Viridiplantae</taxon>
        <taxon>Streptophyta</taxon>
        <taxon>Embryophyta</taxon>
        <taxon>Tracheophyta</taxon>
        <taxon>Spermatophyta</taxon>
        <taxon>Magnoliopsida</taxon>
        <taxon>eudicotyledons</taxon>
        <taxon>Gunneridae</taxon>
        <taxon>Pentapetalae</taxon>
        <taxon>rosids</taxon>
        <taxon>malvids</taxon>
        <taxon>Malvales</taxon>
        <taxon>Malvaceae</taxon>
        <taxon>Malvoideae</taxon>
        <taxon>Gossypium</taxon>
    </lineage>
</organism>
<dbReference type="PANTHER" id="PTHR47074:SF61">
    <property type="entry name" value="RNASE H TYPE-1 DOMAIN-CONTAINING PROTEIN"/>
    <property type="match status" value="1"/>
</dbReference>
<evidence type="ECO:0000313" key="3">
    <source>
        <dbReference type="EMBL" id="PPS01200.1"/>
    </source>
</evidence>
<dbReference type="CDD" id="cd06222">
    <property type="entry name" value="RNase_H_like"/>
    <property type="match status" value="1"/>
</dbReference>
<accession>A0A2P5XCX9</accession>
<proteinExistence type="predicted"/>
<dbReference type="Pfam" id="PF13456">
    <property type="entry name" value="RVT_3"/>
    <property type="match status" value="1"/>
</dbReference>
<evidence type="ECO:0000256" key="1">
    <source>
        <dbReference type="SAM" id="MobiDB-lite"/>
    </source>
</evidence>
<dbReference type="GO" id="GO:0004523">
    <property type="term" value="F:RNA-DNA hybrid ribonuclease activity"/>
    <property type="evidence" value="ECO:0007669"/>
    <property type="project" value="InterPro"/>
</dbReference>
<dbReference type="InterPro" id="IPR044730">
    <property type="entry name" value="RNase_H-like_dom_plant"/>
</dbReference>
<dbReference type="Proteomes" id="UP000239757">
    <property type="component" value="Unassembled WGS sequence"/>
</dbReference>
<dbReference type="InterPro" id="IPR052929">
    <property type="entry name" value="RNase_H-like_EbsB-rel"/>
</dbReference>
<feature type="region of interest" description="Disordered" evidence="1">
    <location>
        <begin position="162"/>
        <end position="184"/>
    </location>
</feature>
<evidence type="ECO:0000259" key="2">
    <source>
        <dbReference type="Pfam" id="PF13456"/>
    </source>
</evidence>
<evidence type="ECO:0000313" key="4">
    <source>
        <dbReference type="Proteomes" id="UP000239757"/>
    </source>
</evidence>
<protein>
    <recommendedName>
        <fullName evidence="2">RNase H type-1 domain-containing protein</fullName>
    </recommendedName>
</protein>
<dbReference type="GO" id="GO:0003676">
    <property type="term" value="F:nucleic acid binding"/>
    <property type="evidence" value="ECO:0007669"/>
    <property type="project" value="InterPro"/>
</dbReference>
<dbReference type="InterPro" id="IPR002156">
    <property type="entry name" value="RNaseH_domain"/>
</dbReference>
<sequence>MEESGGDDSESTDEISLLAEELIQLSVKCSMVVPNVKPTLICSIWTKKPYNPESFREQMKSVIRSEINGDECRLRINLDVQKPLRRGVTEIAEGKDSKGKPQDSLQLLGLEEVLKKQEEDSGQLNIGELNERISEREMPSIIVKKSSWKRLVPGSSLANKKDGNIMGKRKFPEDDDGKSSTEAIHDKGNWGSISSVNGKLTNNSTCPHCGGGAESIDHLFRECPVSIAVWNALSTLNVLQESNLNFMQWLTTVFVLHPPFCCRLFCCALWAIWRDRNARIHNKTNRSGQEIASFVHSYIKGLNDGEKSIYRTSKEVKKWTHPPGQSVKTNFDGAFDEHNQKWASGIMVRNSEGLVLLSYTRIHHRVSSAFAAEALTCREETMIGIKMQWRETIIEGDSLSIIKKCKAKGYDKSYVGAYIHDI</sequence>
<dbReference type="EMBL" id="KZ665151">
    <property type="protein sequence ID" value="PPS01200.1"/>
    <property type="molecule type" value="Genomic_DNA"/>
</dbReference>
<reference evidence="3 4" key="1">
    <citation type="submission" date="2015-01" db="EMBL/GenBank/DDBJ databases">
        <title>Genome of allotetraploid Gossypium barbadense reveals genomic plasticity and fiber elongation in cotton evolution.</title>
        <authorList>
            <person name="Chen X."/>
            <person name="Liu X."/>
            <person name="Zhao B."/>
            <person name="Zheng H."/>
            <person name="Hu Y."/>
            <person name="Lu G."/>
            <person name="Yang C."/>
            <person name="Chen J."/>
            <person name="Shan C."/>
            <person name="Zhang L."/>
            <person name="Zhou Y."/>
            <person name="Wang L."/>
            <person name="Guo W."/>
            <person name="Bai Y."/>
            <person name="Ruan J."/>
            <person name="Shangguan X."/>
            <person name="Mao Y."/>
            <person name="Jiang J."/>
            <person name="Zhu Y."/>
            <person name="Lei J."/>
            <person name="Kang H."/>
            <person name="Chen S."/>
            <person name="He X."/>
            <person name="Wang R."/>
            <person name="Wang Y."/>
            <person name="Chen J."/>
            <person name="Wang L."/>
            <person name="Yu S."/>
            <person name="Wang B."/>
            <person name="Wei J."/>
            <person name="Song S."/>
            <person name="Lu X."/>
            <person name="Gao Z."/>
            <person name="Gu W."/>
            <person name="Deng X."/>
            <person name="Ma D."/>
            <person name="Wang S."/>
            <person name="Liang W."/>
            <person name="Fang L."/>
            <person name="Cai C."/>
            <person name="Zhu X."/>
            <person name="Zhou B."/>
            <person name="Zhang Y."/>
            <person name="Chen Z."/>
            <person name="Xu S."/>
            <person name="Zhu R."/>
            <person name="Wang S."/>
            <person name="Zhang T."/>
            <person name="Zhao G."/>
        </authorList>
    </citation>
    <scope>NUCLEOTIDE SEQUENCE [LARGE SCALE GENOMIC DNA]</scope>
    <source>
        <strain evidence="4">cv. Xinhai21</strain>
        <tissue evidence="3">Leaf</tissue>
    </source>
</reference>
<dbReference type="OrthoDB" id="1001867at2759"/>